<dbReference type="GO" id="GO:0000155">
    <property type="term" value="F:phosphorelay sensor kinase activity"/>
    <property type="evidence" value="ECO:0007669"/>
    <property type="project" value="InterPro"/>
</dbReference>
<evidence type="ECO:0000256" key="6">
    <source>
        <dbReference type="ARBA" id="ARBA00022679"/>
    </source>
</evidence>
<evidence type="ECO:0000256" key="14">
    <source>
        <dbReference type="SAM" id="Phobius"/>
    </source>
</evidence>
<dbReference type="InterPro" id="IPR025201">
    <property type="entry name" value="KdpD_TM"/>
</dbReference>
<comment type="caution">
    <text evidence="16">The sequence shown here is derived from an EMBL/GenBank/DDBJ whole genome shotgun (WGS) entry which is preliminary data.</text>
</comment>
<dbReference type="Gene3D" id="1.10.287.130">
    <property type="match status" value="1"/>
</dbReference>
<dbReference type="SMART" id="SM00387">
    <property type="entry name" value="HATPase_c"/>
    <property type="match status" value="1"/>
</dbReference>
<sequence length="458" mass="47169">MIARRGRRLAAGVALAAAGLSLLTAVLVPLRTGVALASVVLLYLVVVVATAVVGGLAPSLAAAVASDLVVNFFFVPPYHTLTVESEDQVITLVVYIAVAVTVSLAMDLAARQRANAARSGVEAELLARMSAQPVGAGSTQALLEHIRGALHMDSAALVEQGAGGSQVVAGAGPDLTGPPTLSVPAADNLTLVATGRATIASDPRFIARLATAAARALQAERLADEAAQARELAEIDRLRAALLAAVGHDLRTPLAGIKAGVSSLRDPDLQLTTGQQDELLATVEESADRMTELVENLLAMSRLQAGALSAQPRPISLDEIVATALLHQPDPHRTQAEVPDDLPYAYADPGLLERVIANLVANAHQASPSGVPVAILGRIAGPDTLELRVIDQGPGIPAGERERVFQPFQRLDDHTTTAGLGLGLAIAKGFTEAMNGTITATDTPGGGLTMIITVPVAR</sequence>
<proteinExistence type="predicted"/>
<evidence type="ECO:0000256" key="9">
    <source>
        <dbReference type="ARBA" id="ARBA00022777"/>
    </source>
</evidence>
<feature type="transmembrane region" description="Helical" evidence="14">
    <location>
        <begin position="90"/>
        <end position="110"/>
    </location>
</feature>
<dbReference type="PRINTS" id="PR00344">
    <property type="entry name" value="BCTRLSENSOR"/>
</dbReference>
<dbReference type="GO" id="GO:0005886">
    <property type="term" value="C:plasma membrane"/>
    <property type="evidence" value="ECO:0007669"/>
    <property type="project" value="UniProtKB-SubCell"/>
</dbReference>
<keyword evidence="6" id="KW-0808">Transferase</keyword>
<dbReference type="SUPFAM" id="SSF55874">
    <property type="entry name" value="ATPase domain of HSP90 chaperone/DNA topoisomerase II/histidine kinase"/>
    <property type="match status" value="1"/>
</dbReference>
<accession>A0A317K5M1</accession>
<gene>
    <name evidence="16" type="ORF">DLJ46_13185</name>
</gene>
<feature type="transmembrane region" description="Helical" evidence="14">
    <location>
        <begin position="35"/>
        <end position="53"/>
    </location>
</feature>
<evidence type="ECO:0000256" key="1">
    <source>
        <dbReference type="ARBA" id="ARBA00000085"/>
    </source>
</evidence>
<dbReference type="CDD" id="cd00082">
    <property type="entry name" value="HisKA"/>
    <property type="match status" value="1"/>
</dbReference>
<evidence type="ECO:0000313" key="16">
    <source>
        <dbReference type="EMBL" id="PWU47958.1"/>
    </source>
</evidence>
<dbReference type="Pfam" id="PF02518">
    <property type="entry name" value="HATPase_c"/>
    <property type="match status" value="1"/>
</dbReference>
<evidence type="ECO:0000256" key="3">
    <source>
        <dbReference type="ARBA" id="ARBA00004236"/>
    </source>
</evidence>
<keyword evidence="10" id="KW-0067">ATP-binding</keyword>
<evidence type="ECO:0000256" key="7">
    <source>
        <dbReference type="ARBA" id="ARBA00022692"/>
    </source>
</evidence>
<dbReference type="PANTHER" id="PTHR45569">
    <property type="entry name" value="SENSOR PROTEIN KDPD"/>
    <property type="match status" value="1"/>
</dbReference>
<evidence type="ECO:0000256" key="5">
    <source>
        <dbReference type="ARBA" id="ARBA00022553"/>
    </source>
</evidence>
<evidence type="ECO:0000259" key="15">
    <source>
        <dbReference type="PROSITE" id="PS50109"/>
    </source>
</evidence>
<comment type="catalytic activity">
    <reaction evidence="1">
        <text>ATP + protein L-histidine = ADP + protein N-phospho-L-histidine.</text>
        <dbReference type="EC" id="2.7.13.3"/>
    </reaction>
</comment>
<dbReference type="OrthoDB" id="9806130at2"/>
<dbReference type="SMART" id="SM00388">
    <property type="entry name" value="HisKA"/>
    <property type="match status" value="1"/>
</dbReference>
<keyword evidence="11 14" id="KW-1133">Transmembrane helix</keyword>
<dbReference type="CDD" id="cd00075">
    <property type="entry name" value="HATPase"/>
    <property type="match status" value="1"/>
</dbReference>
<keyword evidence="9" id="KW-0418">Kinase</keyword>
<reference evidence="17" key="1">
    <citation type="submission" date="2018-05" db="EMBL/GenBank/DDBJ databases">
        <title>Micromonospora globispora sp. nov. and Micromonospora rugosa sp. nov., isolated from marine sediment.</title>
        <authorList>
            <person name="Carro L."/>
            <person name="Aysel V."/>
            <person name="Cetin D."/>
            <person name="Igual J.M."/>
            <person name="Klenk H.-P."/>
            <person name="Trujillo M.E."/>
            <person name="Sahin N."/>
        </authorList>
    </citation>
    <scope>NUCLEOTIDE SEQUENCE [LARGE SCALE GENOMIC DNA]</scope>
    <source>
        <strain evidence="17">S2904</strain>
    </source>
</reference>
<dbReference type="InterPro" id="IPR038318">
    <property type="entry name" value="KdpD_sf"/>
</dbReference>
<feature type="transmembrane region" description="Helical" evidence="14">
    <location>
        <begin position="60"/>
        <end position="78"/>
    </location>
</feature>
<dbReference type="EC" id="2.7.13.3" evidence="4"/>
<dbReference type="InterPro" id="IPR005467">
    <property type="entry name" value="His_kinase_dom"/>
</dbReference>
<dbReference type="Gene3D" id="3.30.565.10">
    <property type="entry name" value="Histidine kinase-like ATPase, C-terminal domain"/>
    <property type="match status" value="1"/>
</dbReference>
<keyword evidence="7 14" id="KW-0812">Transmembrane</keyword>
<dbReference type="EMBL" id="QGSV01000172">
    <property type="protein sequence ID" value="PWU47958.1"/>
    <property type="molecule type" value="Genomic_DNA"/>
</dbReference>
<dbReference type="AlphaFoldDB" id="A0A317K5M1"/>
<dbReference type="PANTHER" id="PTHR45569:SF1">
    <property type="entry name" value="SENSOR PROTEIN KDPD"/>
    <property type="match status" value="1"/>
</dbReference>
<evidence type="ECO:0000256" key="13">
    <source>
        <dbReference type="ARBA" id="ARBA00023136"/>
    </source>
</evidence>
<dbReference type="InterPro" id="IPR003661">
    <property type="entry name" value="HisK_dim/P_dom"/>
</dbReference>
<keyword evidence="12" id="KW-0902">Two-component regulatory system</keyword>
<feature type="domain" description="Histidine kinase" evidence="15">
    <location>
        <begin position="245"/>
        <end position="458"/>
    </location>
</feature>
<dbReference type="InterPro" id="IPR004358">
    <property type="entry name" value="Sig_transdc_His_kin-like_C"/>
</dbReference>
<evidence type="ECO:0000256" key="11">
    <source>
        <dbReference type="ARBA" id="ARBA00022989"/>
    </source>
</evidence>
<evidence type="ECO:0000256" key="2">
    <source>
        <dbReference type="ARBA" id="ARBA00004141"/>
    </source>
</evidence>
<dbReference type="GO" id="GO:0005524">
    <property type="term" value="F:ATP binding"/>
    <property type="evidence" value="ECO:0007669"/>
    <property type="project" value="UniProtKB-KW"/>
</dbReference>
<keyword evidence="5" id="KW-0597">Phosphoprotein</keyword>
<name>A0A317K5M1_9ACTN</name>
<dbReference type="PROSITE" id="PS50109">
    <property type="entry name" value="HIS_KIN"/>
    <property type="match status" value="1"/>
</dbReference>
<dbReference type="SUPFAM" id="SSF47384">
    <property type="entry name" value="Homodimeric domain of signal transducing histidine kinase"/>
    <property type="match status" value="1"/>
</dbReference>
<evidence type="ECO:0000256" key="10">
    <source>
        <dbReference type="ARBA" id="ARBA00022840"/>
    </source>
</evidence>
<keyword evidence="8" id="KW-0547">Nucleotide-binding</keyword>
<dbReference type="InterPro" id="IPR052023">
    <property type="entry name" value="Histidine_kinase_KdpD"/>
</dbReference>
<dbReference type="InterPro" id="IPR036890">
    <property type="entry name" value="HATPase_C_sf"/>
</dbReference>
<evidence type="ECO:0000256" key="12">
    <source>
        <dbReference type="ARBA" id="ARBA00023012"/>
    </source>
</evidence>
<keyword evidence="13 14" id="KW-0472">Membrane</keyword>
<evidence type="ECO:0000256" key="8">
    <source>
        <dbReference type="ARBA" id="ARBA00022741"/>
    </source>
</evidence>
<comment type="subcellular location">
    <subcellularLocation>
        <location evidence="3">Cell membrane</location>
    </subcellularLocation>
    <subcellularLocation>
        <location evidence="2">Membrane</location>
        <topology evidence="2">Multi-pass membrane protein</topology>
    </subcellularLocation>
</comment>
<dbReference type="Pfam" id="PF00512">
    <property type="entry name" value="HisKA"/>
    <property type="match status" value="1"/>
</dbReference>
<dbReference type="InterPro" id="IPR003594">
    <property type="entry name" value="HATPase_dom"/>
</dbReference>
<protein>
    <recommendedName>
        <fullName evidence="4">histidine kinase</fullName>
        <ecNumber evidence="4">2.7.13.3</ecNumber>
    </recommendedName>
</protein>
<evidence type="ECO:0000313" key="17">
    <source>
        <dbReference type="Proteomes" id="UP000245683"/>
    </source>
</evidence>
<dbReference type="Proteomes" id="UP000245683">
    <property type="component" value="Unassembled WGS sequence"/>
</dbReference>
<dbReference type="Pfam" id="PF13493">
    <property type="entry name" value="DUF4118"/>
    <property type="match status" value="1"/>
</dbReference>
<dbReference type="Gene3D" id="1.20.120.620">
    <property type="entry name" value="Backbone structure of the membrane domain of e. Coli histidine kinase receptor kdpd"/>
    <property type="match status" value="1"/>
</dbReference>
<dbReference type="InterPro" id="IPR036097">
    <property type="entry name" value="HisK_dim/P_sf"/>
</dbReference>
<evidence type="ECO:0000256" key="4">
    <source>
        <dbReference type="ARBA" id="ARBA00012438"/>
    </source>
</evidence>
<keyword evidence="17" id="KW-1185">Reference proteome</keyword>
<organism evidence="16 17">
    <name type="scientific">Micromonospora globispora</name>
    <dbReference type="NCBI Taxonomy" id="1450148"/>
    <lineage>
        <taxon>Bacteria</taxon>
        <taxon>Bacillati</taxon>
        <taxon>Actinomycetota</taxon>
        <taxon>Actinomycetes</taxon>
        <taxon>Micromonosporales</taxon>
        <taxon>Micromonosporaceae</taxon>
        <taxon>Micromonospora</taxon>
    </lineage>
</organism>